<comment type="similarity">
    <text evidence="1">Belongs to the glycosyl hydrolase 31 family.</text>
</comment>
<dbReference type="InterPro" id="IPR025887">
    <property type="entry name" value="Glyco_hydro_31_N_dom"/>
</dbReference>
<gene>
    <name evidence="6" type="ORF">C1SCF055_LOCUS29204</name>
</gene>
<dbReference type="SUPFAM" id="SSF51011">
    <property type="entry name" value="Glycosyl hydrolase domain"/>
    <property type="match status" value="1"/>
</dbReference>
<dbReference type="Proteomes" id="UP001152797">
    <property type="component" value="Unassembled WGS sequence"/>
</dbReference>
<dbReference type="EMBL" id="CAMXCT020003246">
    <property type="protein sequence ID" value="CAL1156706.1"/>
    <property type="molecule type" value="Genomic_DNA"/>
</dbReference>
<evidence type="ECO:0000259" key="2">
    <source>
        <dbReference type="Pfam" id="PF01055"/>
    </source>
</evidence>
<dbReference type="CDD" id="cd06591">
    <property type="entry name" value="GH31_xylosidase_XylS"/>
    <property type="match status" value="1"/>
</dbReference>
<name>A0A9P1D7C2_9DINO</name>
<dbReference type="PANTHER" id="PTHR43863:SF2">
    <property type="entry name" value="MALTASE-GLUCOAMYLASE"/>
    <property type="match status" value="1"/>
</dbReference>
<evidence type="ECO:0000313" key="9">
    <source>
        <dbReference type="Proteomes" id="UP001152797"/>
    </source>
</evidence>
<evidence type="ECO:0000256" key="1">
    <source>
        <dbReference type="ARBA" id="ARBA00007806"/>
    </source>
</evidence>
<dbReference type="Pfam" id="PF21365">
    <property type="entry name" value="Glyco_hydro_31_3rd"/>
    <property type="match status" value="1"/>
</dbReference>
<dbReference type="Gene3D" id="1.25.40.10">
    <property type="entry name" value="Tetratricopeptide repeat domain"/>
    <property type="match status" value="1"/>
</dbReference>
<protein>
    <submittedName>
        <fullName evidence="8">Alpha-xylosidase BoGH31A (Glycosyl hydrolas e family protein 31A) (BoGH31A)</fullName>
    </submittedName>
</protein>
<dbReference type="InterPro" id="IPR011990">
    <property type="entry name" value="TPR-like_helical_dom_sf"/>
</dbReference>
<dbReference type="GO" id="GO:0030246">
    <property type="term" value="F:carbohydrate binding"/>
    <property type="evidence" value="ECO:0007669"/>
    <property type="project" value="InterPro"/>
</dbReference>
<dbReference type="InterPro" id="IPR033403">
    <property type="entry name" value="DUF5110"/>
</dbReference>
<dbReference type="InterPro" id="IPR000322">
    <property type="entry name" value="Glyco_hydro_31_TIM"/>
</dbReference>
<dbReference type="SUPFAM" id="SSF51445">
    <property type="entry name" value="(Trans)glycosidases"/>
    <property type="match status" value="1"/>
</dbReference>
<keyword evidence="9" id="KW-1185">Reference proteome</keyword>
<dbReference type="Gene3D" id="3.20.20.80">
    <property type="entry name" value="Glycosidases"/>
    <property type="match status" value="1"/>
</dbReference>
<dbReference type="EMBL" id="CAMXCT010003246">
    <property type="protein sequence ID" value="CAI4003331.1"/>
    <property type="molecule type" value="Genomic_DNA"/>
</dbReference>
<dbReference type="Pfam" id="PF13802">
    <property type="entry name" value="Gal_mutarotas_2"/>
    <property type="match status" value="1"/>
</dbReference>
<dbReference type="Gene3D" id="2.60.40.1760">
    <property type="entry name" value="glycosyl hydrolase (family 31)"/>
    <property type="match status" value="1"/>
</dbReference>
<evidence type="ECO:0000259" key="3">
    <source>
        <dbReference type="Pfam" id="PF13802"/>
    </source>
</evidence>
<comment type="caution">
    <text evidence="6">The sequence shown here is derived from an EMBL/GenBank/DDBJ whole genome shotgun (WGS) entry which is preliminary data.</text>
</comment>
<dbReference type="InterPro" id="IPR011013">
    <property type="entry name" value="Gal_mutarotase_sf_dom"/>
</dbReference>
<feature type="domain" description="DUF5110" evidence="4">
    <location>
        <begin position="1367"/>
        <end position="1433"/>
    </location>
</feature>
<dbReference type="InterPro" id="IPR013780">
    <property type="entry name" value="Glyco_hydro_b"/>
</dbReference>
<evidence type="ECO:0000259" key="5">
    <source>
        <dbReference type="Pfam" id="PF21365"/>
    </source>
</evidence>
<dbReference type="InterPro" id="IPR017853">
    <property type="entry name" value="GH"/>
</dbReference>
<evidence type="ECO:0000313" key="7">
    <source>
        <dbReference type="EMBL" id="CAL1156706.1"/>
    </source>
</evidence>
<reference evidence="6" key="1">
    <citation type="submission" date="2022-10" db="EMBL/GenBank/DDBJ databases">
        <authorList>
            <person name="Chen Y."/>
            <person name="Dougan E. K."/>
            <person name="Chan C."/>
            <person name="Rhodes N."/>
            <person name="Thang M."/>
        </authorList>
    </citation>
    <scope>NUCLEOTIDE SEQUENCE</scope>
</reference>
<accession>A0A9P1D7C2</accession>
<dbReference type="InterPro" id="IPR051816">
    <property type="entry name" value="Glycosyl_Hydrolase_31"/>
</dbReference>
<proteinExistence type="inferred from homology"/>
<dbReference type="CDD" id="cd14752">
    <property type="entry name" value="GH31_N"/>
    <property type="match status" value="1"/>
</dbReference>
<dbReference type="PANTHER" id="PTHR43863">
    <property type="entry name" value="HYDROLASE, PUTATIVE (AFU_ORTHOLOGUE AFUA_1G03140)-RELATED"/>
    <property type="match status" value="1"/>
</dbReference>
<dbReference type="Pfam" id="PF01055">
    <property type="entry name" value="Glyco_hydro_31_2nd"/>
    <property type="match status" value="1"/>
</dbReference>
<evidence type="ECO:0000313" key="6">
    <source>
        <dbReference type="EMBL" id="CAI4003331.1"/>
    </source>
</evidence>
<feature type="domain" description="Glycoside hydrolase family 31 TIM barrel" evidence="2">
    <location>
        <begin position="938"/>
        <end position="1254"/>
    </location>
</feature>
<feature type="domain" description="Glycosyl hydrolase family 31 C-terminal" evidence="5">
    <location>
        <begin position="1263"/>
        <end position="1350"/>
    </location>
</feature>
<dbReference type="GO" id="GO:0004553">
    <property type="term" value="F:hydrolase activity, hydrolyzing O-glycosyl compounds"/>
    <property type="evidence" value="ECO:0007669"/>
    <property type="project" value="InterPro"/>
</dbReference>
<dbReference type="OrthoDB" id="10070917at2759"/>
<organism evidence="6">
    <name type="scientific">Cladocopium goreaui</name>
    <dbReference type="NCBI Taxonomy" id="2562237"/>
    <lineage>
        <taxon>Eukaryota</taxon>
        <taxon>Sar</taxon>
        <taxon>Alveolata</taxon>
        <taxon>Dinophyceae</taxon>
        <taxon>Suessiales</taxon>
        <taxon>Symbiodiniaceae</taxon>
        <taxon>Cladocopium</taxon>
    </lineage>
</organism>
<dbReference type="Gene3D" id="2.60.40.1180">
    <property type="entry name" value="Golgi alpha-mannosidase II"/>
    <property type="match status" value="2"/>
</dbReference>
<sequence length="1467" mass="164939">MDHFQHHPTVAEAVVGGAGAAYVKLAEWLENALTARENRHLQSAAEEVGLEEKNLRPREARQRAAETFLEIEDFGQAGREFEAAGCFKDAAECAEVQEKWEKAGDLWRKAEEAFLALKSFQRGEIWGKFVEVAQGLGDQKLPTEVMDLVELACRDLAKKCQKQKQQKESNMFKALKQCISLLPQEEEQELLLQQLDWQELTLEVYQTQKRYDQCAAIALEMCDWTKARYYYSQANDVSEAHWLELIEALWKLLHGGVVPAAMEETFQKLFSEDEMKRLAKVEDAKSSSKKEGLKRKHIAQTLRHLHEASKQQNTIEGIAKRGSLLRDAYSAALQLKESCPGYALRLTSFTLMAMAQNFTQLRTKEARHFDLICEGFAKSLAEIKEMRSTWNRRGRSHNYKENKRGGVREKGLSEWLLAEQPASVKPHFLLLTECQPQKGEGRRVNFKELSELATSWSHVFEASLCCHWLELCKVVAENQLRCWSDVVGYKCDRQKSLHELQLMSPRSRKDDPGCTFLHRDGDTNGVQQMEMATSVCRRLLKASISSSQILQGKELKDTLQLYGQMAMDALGGADRWKRLSSMPQQSIDLLMARLKLPLSHRPPAMARWICLALARLTLAEVISLDATTELRVCAANVLRITKWPSAAAKAKGRISLVAKTEWPETRFEVHESPEEIKVTTSDVSFTFTRATGANSFGTPSQQVILEDAGHSFIATEDMGKASHQVLQSWRATNPSEALYGGGSYQNGLVNYKGAPLSMIQFNLEAVVPVFVSSSGYGLLWDNYAWSYLNPPKDALVKPIAEKGQSGEVEFQAATDGDYFFHVGRLMDDAKVPSFGAGHETIITAKGVGSTETIIQWTRDQQNHPSSMTGRLPNVKAGAKYIINFSFDIPGAGIYVQGPEHGLTTLQSQYAEAIDYYYVYGPSVDAIIGGYREITGAAPLYGKFAYGFWQSREHYGSKAELLKAAQEFRSRGVPLDAIVQDWLYWGKLGWGPEWDPETYPDPADMVKQLDQMHLKLMVSVWGKMDNQTQLFQALKSAGMILGNTNQSHNNWYDAWSVDAQKIYYSICNQSHFSIGVESLWLDATEPEGLVNLNQETHLGSGNLLMNSYSLETTSGIAAGLRRDYPEAQGARVFSLTRSSFAGQQRTGAALWTGDTAGTWDMLRRQVASSINYPLSGIPYWSQDIGGFFRPRDQYDSEEYHQLLIRWFQFGVFTPIFRVHGAGTHTEIWNFGMETMNAINTSAITLRYRLLPYIYSGFWEVETRGYTMQRGLIFDFPEDPQLWNVADEFMFGTALLVTPFVSNASSTSREVYFPKGSWINFHTGTSHAGASHVSVQFQLTEAPCFVRAGAILVLGPELQYANEKSPKDLEVRVYKGGDATWVFFEDDGHSSKYQRGSFSKIQFSWRDADRVLTVSDRLGSFPGMDLEKNLCIVFVSEGHGVGVSRAKCDKEVVYSGHALQIAEDLALFA</sequence>
<dbReference type="SUPFAM" id="SSF74650">
    <property type="entry name" value="Galactose mutarotase-like"/>
    <property type="match status" value="1"/>
</dbReference>
<dbReference type="EMBL" id="CAMXCT030003246">
    <property type="protein sequence ID" value="CAL4790643.1"/>
    <property type="molecule type" value="Genomic_DNA"/>
</dbReference>
<dbReference type="Pfam" id="PF17137">
    <property type="entry name" value="DUF5110"/>
    <property type="match status" value="1"/>
</dbReference>
<evidence type="ECO:0000313" key="8">
    <source>
        <dbReference type="EMBL" id="CAL4790643.1"/>
    </source>
</evidence>
<evidence type="ECO:0000259" key="4">
    <source>
        <dbReference type="Pfam" id="PF17137"/>
    </source>
</evidence>
<feature type="domain" description="Glycoside hydrolase family 31 N-terminal" evidence="3">
    <location>
        <begin position="629"/>
        <end position="788"/>
    </location>
</feature>
<reference evidence="7" key="2">
    <citation type="submission" date="2024-04" db="EMBL/GenBank/DDBJ databases">
        <authorList>
            <person name="Chen Y."/>
            <person name="Shah S."/>
            <person name="Dougan E. K."/>
            <person name="Thang M."/>
            <person name="Chan C."/>
        </authorList>
    </citation>
    <scope>NUCLEOTIDE SEQUENCE [LARGE SCALE GENOMIC DNA]</scope>
</reference>
<dbReference type="InterPro" id="IPR048395">
    <property type="entry name" value="Glyco_hydro_31_C"/>
</dbReference>
<dbReference type="GO" id="GO:0005975">
    <property type="term" value="P:carbohydrate metabolic process"/>
    <property type="evidence" value="ECO:0007669"/>
    <property type="project" value="InterPro"/>
</dbReference>